<accession>A0ABQ9J4V1</accession>
<evidence type="ECO:0000313" key="2">
    <source>
        <dbReference type="Proteomes" id="UP001162164"/>
    </source>
</evidence>
<dbReference type="EMBL" id="JAPWTJ010001333">
    <property type="protein sequence ID" value="KAJ8972500.1"/>
    <property type="molecule type" value="Genomic_DNA"/>
</dbReference>
<keyword evidence="2" id="KW-1185">Reference proteome</keyword>
<dbReference type="Proteomes" id="UP001162164">
    <property type="component" value="Unassembled WGS sequence"/>
</dbReference>
<organism evidence="1 2">
    <name type="scientific">Molorchus minor</name>
    <dbReference type="NCBI Taxonomy" id="1323400"/>
    <lineage>
        <taxon>Eukaryota</taxon>
        <taxon>Metazoa</taxon>
        <taxon>Ecdysozoa</taxon>
        <taxon>Arthropoda</taxon>
        <taxon>Hexapoda</taxon>
        <taxon>Insecta</taxon>
        <taxon>Pterygota</taxon>
        <taxon>Neoptera</taxon>
        <taxon>Endopterygota</taxon>
        <taxon>Coleoptera</taxon>
        <taxon>Polyphaga</taxon>
        <taxon>Cucujiformia</taxon>
        <taxon>Chrysomeloidea</taxon>
        <taxon>Cerambycidae</taxon>
        <taxon>Lamiinae</taxon>
        <taxon>Monochamini</taxon>
        <taxon>Molorchus</taxon>
    </lineage>
</organism>
<evidence type="ECO:0000313" key="1">
    <source>
        <dbReference type="EMBL" id="KAJ8972500.1"/>
    </source>
</evidence>
<reference evidence="1" key="1">
    <citation type="journal article" date="2023" name="Insect Mol. Biol.">
        <title>Genome sequencing provides insights into the evolution of gene families encoding plant cell wall-degrading enzymes in longhorned beetles.</title>
        <authorList>
            <person name="Shin N.R."/>
            <person name="Okamura Y."/>
            <person name="Kirsch R."/>
            <person name="Pauchet Y."/>
        </authorList>
    </citation>
    <scope>NUCLEOTIDE SEQUENCE</scope>
    <source>
        <strain evidence="1">MMC_N1</strain>
    </source>
</reference>
<protein>
    <submittedName>
        <fullName evidence="1">Uncharacterized protein</fullName>
    </submittedName>
</protein>
<sequence length="69" mass="7508">MNGAPPHYAVQLDAALLIRKSSVHDIEFAPNLDIVLNETLPALEEAVKFGKARFIGGCRVSGVRTGRLY</sequence>
<name>A0ABQ9J4V1_9CUCU</name>
<gene>
    <name evidence="1" type="ORF">NQ317_012717</name>
</gene>
<comment type="caution">
    <text evidence="1">The sequence shown here is derived from an EMBL/GenBank/DDBJ whole genome shotgun (WGS) entry which is preliminary data.</text>
</comment>
<proteinExistence type="predicted"/>